<dbReference type="PANTHER" id="PTHR30537">
    <property type="entry name" value="HTH-TYPE TRANSCRIPTIONAL REGULATOR"/>
    <property type="match status" value="1"/>
</dbReference>
<dbReference type="Pfam" id="PF03466">
    <property type="entry name" value="LysR_substrate"/>
    <property type="match status" value="1"/>
</dbReference>
<dbReference type="FunFam" id="1.10.10.10:FF:000001">
    <property type="entry name" value="LysR family transcriptional regulator"/>
    <property type="match status" value="1"/>
</dbReference>
<protein>
    <submittedName>
        <fullName evidence="6">LysR family transcriptional regulator</fullName>
    </submittedName>
</protein>
<keyword evidence="3" id="KW-0238">DNA-binding</keyword>
<comment type="similarity">
    <text evidence="1">Belongs to the LysR transcriptional regulatory family.</text>
</comment>
<dbReference type="PATRIC" id="fig|187330.3.peg.2755"/>
<name>A0A0N1EMX6_9GAMM</name>
<dbReference type="InterPro" id="IPR036388">
    <property type="entry name" value="WH-like_DNA-bd_sf"/>
</dbReference>
<dbReference type="Gene3D" id="3.40.190.290">
    <property type="match status" value="1"/>
</dbReference>
<dbReference type="InterPro" id="IPR058163">
    <property type="entry name" value="LysR-type_TF_proteobact-type"/>
</dbReference>
<keyword evidence="7" id="KW-1185">Reference proteome</keyword>
<dbReference type="EMBL" id="LHPH01000004">
    <property type="protein sequence ID" value="KPH64630.1"/>
    <property type="molecule type" value="Genomic_DNA"/>
</dbReference>
<dbReference type="RefSeq" id="WP_054453223.1">
    <property type="nucleotide sequence ID" value="NZ_LHPH01000004.1"/>
</dbReference>
<feature type="domain" description="HTH lysR-type" evidence="5">
    <location>
        <begin position="1"/>
        <end position="59"/>
    </location>
</feature>
<sequence length="295" mass="32885">MDRLIAAKVFIDVAHSGSFSATADRLNMSRAMVSRYIETMENWLKTRLLHRTTRKVSLTTAGEAYLINIQQWLEQGEHLSTIALPKAALSGTIRVATSVSFSQSQLIPAIKPFIQQNPLVNIELDLSDVAANLTEKQIDLAIRIAANPDPSLIGKPIGVCKSAIVASVDYIHNNANINQPNDLVNHDYLAHKHFANHILHLRKKEMFESISLNSRLCANEATSLLSAVLSGFGVTVLPTYLVNSYIARGELIHILPDWQPDELNIYALYSSRKHLSPAIRALIDHLDNYFKTTPW</sequence>
<evidence type="ECO:0000259" key="5">
    <source>
        <dbReference type="PROSITE" id="PS50931"/>
    </source>
</evidence>
<keyword evidence="4" id="KW-0804">Transcription</keyword>
<dbReference type="GO" id="GO:0003700">
    <property type="term" value="F:DNA-binding transcription factor activity"/>
    <property type="evidence" value="ECO:0007669"/>
    <property type="project" value="InterPro"/>
</dbReference>
<evidence type="ECO:0000313" key="7">
    <source>
        <dbReference type="Proteomes" id="UP000037848"/>
    </source>
</evidence>
<dbReference type="InterPro" id="IPR036390">
    <property type="entry name" value="WH_DNA-bd_sf"/>
</dbReference>
<dbReference type="InterPro" id="IPR005119">
    <property type="entry name" value="LysR_subst-bd"/>
</dbReference>
<evidence type="ECO:0000256" key="4">
    <source>
        <dbReference type="ARBA" id="ARBA00023163"/>
    </source>
</evidence>
<accession>A0A0N1EMX6</accession>
<dbReference type="OrthoDB" id="9786526at2"/>
<dbReference type="GO" id="GO:0043565">
    <property type="term" value="F:sequence-specific DNA binding"/>
    <property type="evidence" value="ECO:0007669"/>
    <property type="project" value="TreeGrafter"/>
</dbReference>
<dbReference type="Proteomes" id="UP000037848">
    <property type="component" value="Unassembled WGS sequence"/>
</dbReference>
<dbReference type="PANTHER" id="PTHR30537:SF35">
    <property type="entry name" value="TRANSCRIPTIONAL REGULATORY PROTEIN"/>
    <property type="match status" value="1"/>
</dbReference>
<dbReference type="CDD" id="cd08422">
    <property type="entry name" value="PBP2_CrgA_like"/>
    <property type="match status" value="1"/>
</dbReference>
<evidence type="ECO:0000313" key="6">
    <source>
        <dbReference type="EMBL" id="KPH64630.1"/>
    </source>
</evidence>
<keyword evidence="2" id="KW-0805">Transcription regulation</keyword>
<organism evidence="6 7">
    <name type="scientific">Pseudoalteromonas porphyrae</name>
    <dbReference type="NCBI Taxonomy" id="187330"/>
    <lineage>
        <taxon>Bacteria</taxon>
        <taxon>Pseudomonadati</taxon>
        <taxon>Pseudomonadota</taxon>
        <taxon>Gammaproteobacteria</taxon>
        <taxon>Alteromonadales</taxon>
        <taxon>Pseudoalteromonadaceae</taxon>
        <taxon>Pseudoalteromonas</taxon>
    </lineage>
</organism>
<dbReference type="PROSITE" id="PS50931">
    <property type="entry name" value="HTH_LYSR"/>
    <property type="match status" value="1"/>
</dbReference>
<reference evidence="6 7" key="1">
    <citation type="submission" date="2015-08" db="EMBL/GenBank/DDBJ databases">
        <title>Draft Genome Sequence of Pseudoalteromonas porphyrae UCD-SED14.</title>
        <authorList>
            <person name="Coil D.A."/>
            <person name="Jospin G."/>
            <person name="Lee R.D."/>
            <person name="Eisen J.A."/>
        </authorList>
    </citation>
    <scope>NUCLEOTIDE SEQUENCE [LARGE SCALE GENOMIC DNA]</scope>
    <source>
        <strain evidence="6 7">UCD-SED14</strain>
    </source>
</reference>
<evidence type="ECO:0000256" key="1">
    <source>
        <dbReference type="ARBA" id="ARBA00009437"/>
    </source>
</evidence>
<evidence type="ECO:0000256" key="2">
    <source>
        <dbReference type="ARBA" id="ARBA00023015"/>
    </source>
</evidence>
<dbReference type="GO" id="GO:0006351">
    <property type="term" value="P:DNA-templated transcription"/>
    <property type="evidence" value="ECO:0007669"/>
    <property type="project" value="TreeGrafter"/>
</dbReference>
<comment type="caution">
    <text evidence="6">The sequence shown here is derived from an EMBL/GenBank/DDBJ whole genome shotgun (WGS) entry which is preliminary data.</text>
</comment>
<dbReference type="AlphaFoldDB" id="A0A0N1EMX6"/>
<gene>
    <name evidence="6" type="ORF">ADS77_04975</name>
</gene>
<dbReference type="SUPFAM" id="SSF46785">
    <property type="entry name" value="Winged helix' DNA-binding domain"/>
    <property type="match status" value="1"/>
</dbReference>
<evidence type="ECO:0000256" key="3">
    <source>
        <dbReference type="ARBA" id="ARBA00023125"/>
    </source>
</evidence>
<dbReference type="Pfam" id="PF00126">
    <property type="entry name" value="HTH_1"/>
    <property type="match status" value="1"/>
</dbReference>
<dbReference type="Gene3D" id="1.10.10.10">
    <property type="entry name" value="Winged helix-like DNA-binding domain superfamily/Winged helix DNA-binding domain"/>
    <property type="match status" value="1"/>
</dbReference>
<dbReference type="SUPFAM" id="SSF53850">
    <property type="entry name" value="Periplasmic binding protein-like II"/>
    <property type="match status" value="1"/>
</dbReference>
<dbReference type="InterPro" id="IPR000847">
    <property type="entry name" value="LysR_HTH_N"/>
</dbReference>
<dbReference type="STRING" id="187330.AMS58_19820"/>
<proteinExistence type="inferred from homology"/>